<dbReference type="PANTHER" id="PTHR36154">
    <property type="entry name" value="DNA-BINDING TRANSCRIPTIONAL ACTIVATOR ALPA"/>
    <property type="match status" value="1"/>
</dbReference>
<accession>A0ABN6UNY4</accession>
<dbReference type="PANTHER" id="PTHR36154:SF1">
    <property type="entry name" value="DNA-BINDING TRANSCRIPTIONAL ACTIVATOR ALPA"/>
    <property type="match status" value="1"/>
</dbReference>
<gene>
    <name evidence="1" type="ORF">LA521A_32800</name>
</gene>
<name>A0ABN6UNY4_9GAMM</name>
<dbReference type="RefSeq" id="WP_281779960.1">
    <property type="nucleotide sequence ID" value="NZ_AP027041.1"/>
</dbReference>
<evidence type="ECO:0000313" key="2">
    <source>
        <dbReference type="Proteomes" id="UP001317822"/>
    </source>
</evidence>
<dbReference type="InterPro" id="IPR052931">
    <property type="entry name" value="Prophage_regulatory_activator"/>
</dbReference>
<keyword evidence="2" id="KW-1185">Reference proteome</keyword>
<sequence>MKNAACLKQANMSSVTFITDDDGPRTSDDGHAAMCSVIYEVYMRRSAVTALAPYRATPPKCGESSLTRDAHYENLRWLIEEQVLARLEAIFEGVKALKSRECGPAPNQGHAIRLPEVLQILGISKSCLYDRLNPKSASYDPAMPRPFKLGTTERSPSVWWDSSVMAYLTSRAQLHHGNGG</sequence>
<evidence type="ECO:0000313" key="1">
    <source>
        <dbReference type="EMBL" id="BDU18079.1"/>
    </source>
</evidence>
<dbReference type="EMBL" id="AP027041">
    <property type="protein sequence ID" value="BDU18079.1"/>
    <property type="molecule type" value="Genomic_DNA"/>
</dbReference>
<reference evidence="1 2" key="1">
    <citation type="journal article" date="2023" name="Int. J. Syst. Evol. Microbiol.">
        <title>Physiological and genomic analyses of cobalamin (vitamin B12)-auxotrophy of Lysobacter auxotrophicus sp. nov., a methionine-auxotrophic chitinolytic bacterium isolated from chitin-treated soil.</title>
        <authorList>
            <person name="Saito A."/>
            <person name="Dohra H."/>
            <person name="Hamada M."/>
            <person name="Moriuchi R."/>
            <person name="Kotsuchibashi Y."/>
            <person name="Mori K."/>
        </authorList>
    </citation>
    <scope>NUCLEOTIDE SEQUENCE [LARGE SCALE GENOMIC DNA]</scope>
    <source>
        <strain evidence="1 2">5-21a</strain>
    </source>
</reference>
<proteinExistence type="predicted"/>
<protein>
    <recommendedName>
        <fullName evidence="3">AlpA family phage regulatory protein</fullName>
    </recommendedName>
</protein>
<organism evidence="1 2">
    <name type="scientific">Lysobacter auxotrophicus</name>
    <dbReference type="NCBI Taxonomy" id="2992573"/>
    <lineage>
        <taxon>Bacteria</taxon>
        <taxon>Pseudomonadati</taxon>
        <taxon>Pseudomonadota</taxon>
        <taxon>Gammaproteobacteria</taxon>
        <taxon>Lysobacterales</taxon>
        <taxon>Lysobacteraceae</taxon>
        <taxon>Lysobacter</taxon>
    </lineage>
</organism>
<evidence type="ECO:0008006" key="3">
    <source>
        <dbReference type="Google" id="ProtNLM"/>
    </source>
</evidence>
<dbReference type="Proteomes" id="UP001317822">
    <property type="component" value="Chromosome"/>
</dbReference>